<reference evidence="2 3" key="1">
    <citation type="submission" date="2014-10" db="EMBL/GenBank/DDBJ databases">
        <title>Genome sequence of Micropolyspora internatus JCM3315.</title>
        <authorList>
            <person name="Shin S.-K."/>
            <person name="Yi H."/>
        </authorList>
    </citation>
    <scope>NUCLEOTIDE SEQUENCE [LARGE SCALE GENOMIC DNA]</scope>
    <source>
        <strain evidence="2 3">JCM 3315</strain>
    </source>
</reference>
<dbReference type="AlphaFoldDB" id="A0A837D5A5"/>
<dbReference type="NCBIfam" id="NF041024">
    <property type="entry name" value="acVLRF1_NCBI"/>
    <property type="match status" value="1"/>
</dbReference>
<proteinExistence type="predicted"/>
<dbReference type="Proteomes" id="UP000030848">
    <property type="component" value="Unassembled WGS sequence"/>
</dbReference>
<dbReference type="InterPro" id="IPR040783">
    <property type="entry name" value="VLRF1"/>
</dbReference>
<dbReference type="EMBL" id="JRZE01000006">
    <property type="protein sequence ID" value="KHF42810.1"/>
    <property type="molecule type" value="Genomic_DNA"/>
</dbReference>
<accession>A0A837D5A5</accession>
<protein>
    <recommendedName>
        <fullName evidence="1">Actinobacteria/chloroflexi VLRF1 release factor domain-containing protein</fullName>
    </recommendedName>
</protein>
<sequence>MRMARKRQAPGGGTVVEVEPERLGRWFDRFADRNDGVVQTELSPRQVRVTGGNGVVATVPVPFEPLAVEPDTRYDGLAVEMLVEHMDKPRRIGLVLVRLGAHSVGVAEAGRVVVSRTDRHLVHGRSAAGGWSQQRFARRRSGQARQALRAAADDVVDVLGGRVAELDGVVLGGDRRALDELRQDRRLAEVFAKAEPRVLDVAEPRRTVLDDAARRARSVEIMIR</sequence>
<gene>
    <name evidence="2" type="ORF">MINT15_30120</name>
</gene>
<evidence type="ECO:0000259" key="1">
    <source>
        <dbReference type="Pfam" id="PF18859"/>
    </source>
</evidence>
<feature type="domain" description="Actinobacteria/chloroflexi VLRF1 release factor" evidence="1">
    <location>
        <begin position="90"/>
        <end position="221"/>
    </location>
</feature>
<dbReference type="Gene3D" id="3.30.420.60">
    <property type="entry name" value="eRF1 domain 2"/>
    <property type="match status" value="1"/>
</dbReference>
<evidence type="ECO:0000313" key="2">
    <source>
        <dbReference type="EMBL" id="KHF42810.1"/>
    </source>
</evidence>
<comment type="caution">
    <text evidence="2">The sequence shown here is derived from an EMBL/GenBank/DDBJ whole genome shotgun (WGS) entry which is preliminary data.</text>
</comment>
<dbReference type="InterPro" id="IPR042226">
    <property type="entry name" value="eFR1_2_sf"/>
</dbReference>
<name>A0A837D5A5_9PSEU</name>
<organism evidence="2 3">
    <name type="scientific">Saccharomonospora viridis</name>
    <dbReference type="NCBI Taxonomy" id="1852"/>
    <lineage>
        <taxon>Bacteria</taxon>
        <taxon>Bacillati</taxon>
        <taxon>Actinomycetota</taxon>
        <taxon>Actinomycetes</taxon>
        <taxon>Pseudonocardiales</taxon>
        <taxon>Pseudonocardiaceae</taxon>
        <taxon>Saccharomonospora</taxon>
    </lineage>
</organism>
<dbReference type="Pfam" id="PF18859">
    <property type="entry name" value="acVLRF1"/>
    <property type="match status" value="1"/>
</dbReference>
<evidence type="ECO:0000313" key="3">
    <source>
        <dbReference type="Proteomes" id="UP000030848"/>
    </source>
</evidence>
<dbReference type="SUPFAM" id="SSF53137">
    <property type="entry name" value="Translational machinery components"/>
    <property type="match status" value="1"/>
</dbReference>